<dbReference type="WBParaSite" id="jg21466">
    <property type="protein sequence ID" value="jg21466"/>
    <property type="gene ID" value="jg21466"/>
</dbReference>
<feature type="region of interest" description="Disordered" evidence="1">
    <location>
        <begin position="1"/>
        <end position="89"/>
    </location>
</feature>
<sequence>MPPLPAAIIEEKPKTVRRPRIENVSPGTANKTQEKTTDKDRGKASGQALDKSNVKVDKLGAKMKKGDNKRQARSLRNRKTRPELSKTSS</sequence>
<feature type="compositionally biased region" description="Basic and acidic residues" evidence="1">
    <location>
        <begin position="80"/>
        <end position="89"/>
    </location>
</feature>
<reference evidence="3" key="1">
    <citation type="submission" date="2022-11" db="UniProtKB">
        <authorList>
            <consortium name="WormBaseParasite"/>
        </authorList>
    </citation>
    <scope>IDENTIFICATION</scope>
</reference>
<protein>
    <submittedName>
        <fullName evidence="3">Uncharacterized protein</fullName>
    </submittedName>
</protein>
<name>A0A915DM68_9BILA</name>
<evidence type="ECO:0000313" key="3">
    <source>
        <dbReference type="WBParaSite" id="jg21466"/>
    </source>
</evidence>
<proteinExistence type="predicted"/>
<evidence type="ECO:0000256" key="1">
    <source>
        <dbReference type="SAM" id="MobiDB-lite"/>
    </source>
</evidence>
<feature type="compositionally biased region" description="Basic and acidic residues" evidence="1">
    <location>
        <begin position="52"/>
        <end position="70"/>
    </location>
</feature>
<dbReference type="AlphaFoldDB" id="A0A915DM68"/>
<accession>A0A915DM68</accession>
<evidence type="ECO:0000313" key="2">
    <source>
        <dbReference type="Proteomes" id="UP000887574"/>
    </source>
</evidence>
<organism evidence="2 3">
    <name type="scientific">Ditylenchus dipsaci</name>
    <dbReference type="NCBI Taxonomy" id="166011"/>
    <lineage>
        <taxon>Eukaryota</taxon>
        <taxon>Metazoa</taxon>
        <taxon>Ecdysozoa</taxon>
        <taxon>Nematoda</taxon>
        <taxon>Chromadorea</taxon>
        <taxon>Rhabditida</taxon>
        <taxon>Tylenchina</taxon>
        <taxon>Tylenchomorpha</taxon>
        <taxon>Sphaerularioidea</taxon>
        <taxon>Anguinidae</taxon>
        <taxon>Anguininae</taxon>
        <taxon>Ditylenchus</taxon>
    </lineage>
</organism>
<feature type="compositionally biased region" description="Basic and acidic residues" evidence="1">
    <location>
        <begin position="32"/>
        <end position="43"/>
    </location>
</feature>
<dbReference type="Proteomes" id="UP000887574">
    <property type="component" value="Unplaced"/>
</dbReference>
<keyword evidence="2" id="KW-1185">Reference proteome</keyword>